<dbReference type="InterPro" id="IPR024607">
    <property type="entry name" value="Sulfatase_CS"/>
</dbReference>
<organism evidence="9 10">
    <name type="scientific">Tegillarca granosa</name>
    <name type="common">Malaysian cockle</name>
    <name type="synonym">Anadara granosa</name>
    <dbReference type="NCBI Taxonomy" id="220873"/>
    <lineage>
        <taxon>Eukaryota</taxon>
        <taxon>Metazoa</taxon>
        <taxon>Spiralia</taxon>
        <taxon>Lophotrochozoa</taxon>
        <taxon>Mollusca</taxon>
        <taxon>Bivalvia</taxon>
        <taxon>Autobranchia</taxon>
        <taxon>Pteriomorphia</taxon>
        <taxon>Arcoida</taxon>
        <taxon>Arcoidea</taxon>
        <taxon>Arcidae</taxon>
        <taxon>Tegillarca</taxon>
    </lineage>
</organism>
<dbReference type="CDD" id="cd16029">
    <property type="entry name" value="4-S"/>
    <property type="match status" value="1"/>
</dbReference>
<dbReference type="Proteomes" id="UP001217089">
    <property type="component" value="Unassembled WGS sequence"/>
</dbReference>
<comment type="cofactor">
    <cofactor evidence="1">
        <name>Ca(2+)</name>
        <dbReference type="ChEBI" id="CHEBI:29108"/>
    </cofactor>
</comment>
<dbReference type="Pfam" id="PF00884">
    <property type="entry name" value="Sulfatase"/>
    <property type="match status" value="1"/>
</dbReference>
<keyword evidence="3" id="KW-0479">Metal-binding</keyword>
<evidence type="ECO:0000256" key="3">
    <source>
        <dbReference type="ARBA" id="ARBA00022723"/>
    </source>
</evidence>
<keyword evidence="4" id="KW-0378">Hydrolase</keyword>
<evidence type="ECO:0000256" key="1">
    <source>
        <dbReference type="ARBA" id="ARBA00001913"/>
    </source>
</evidence>
<dbReference type="EMBL" id="JARBDR010000342">
    <property type="protein sequence ID" value="KAJ8314187.1"/>
    <property type="molecule type" value="Genomic_DNA"/>
</dbReference>
<evidence type="ECO:0000256" key="2">
    <source>
        <dbReference type="ARBA" id="ARBA00008779"/>
    </source>
</evidence>
<accession>A0ABQ9FEB3</accession>
<comment type="caution">
    <text evidence="9">The sequence shown here is derived from an EMBL/GenBank/DDBJ whole genome shotgun (WGS) entry which is preliminary data.</text>
</comment>
<protein>
    <recommendedName>
        <fullName evidence="8">Sulfatase N-terminal domain-containing protein</fullName>
    </recommendedName>
</protein>
<gene>
    <name evidence="9" type="ORF">KUTeg_008748</name>
</gene>
<dbReference type="PANTHER" id="PTHR10342:SF273">
    <property type="entry name" value="RE14504P"/>
    <property type="match status" value="1"/>
</dbReference>
<dbReference type="InterPro" id="IPR047115">
    <property type="entry name" value="ARSB"/>
</dbReference>
<keyword evidence="5" id="KW-0106">Calcium</keyword>
<evidence type="ECO:0000313" key="10">
    <source>
        <dbReference type="Proteomes" id="UP001217089"/>
    </source>
</evidence>
<dbReference type="InterPro" id="IPR017850">
    <property type="entry name" value="Alkaline_phosphatase_core_sf"/>
</dbReference>
<sequence>MNKYKEDMIPANFPKNDPDSLPTELQRILESRMTLQLVYIFLIYICTFYTGVQGKPPHILFIVADDLGWNDVGFRNPDIKSPNIDKLAREGVILDQAYVQPVCSPSRNAFMSGMYPFKSGLQLKQLGYATHMIGKWHLGMCKWECTPTYRGFDTFYGYYNGAEDYYNYTYLYTLRAEQLIIQHDKSKPFFFKKKKRKKNIHVYILGMVTAMDDAIGDIINILKQTGMYNETLIVFTADNGGWPQFFGNNYPLRGSKLTVYEGGTRASAFIHGTMLKKTGYTYIPGIDGVNQWPSLLNGSESKRTEFIYNLDDKLLPLNGHAAIRSGNYKLIQDDPNEHEDLSLKEREILKQLLAKMDKYKEDMVPANFTKNDPNSLPSNYNGFWSPGWC</sequence>
<comment type="similarity">
    <text evidence="2">Belongs to the sulfatase family.</text>
</comment>
<evidence type="ECO:0000313" key="9">
    <source>
        <dbReference type="EMBL" id="KAJ8314187.1"/>
    </source>
</evidence>
<keyword evidence="7" id="KW-0472">Membrane</keyword>
<dbReference type="InterPro" id="IPR000917">
    <property type="entry name" value="Sulfatase_N"/>
</dbReference>
<evidence type="ECO:0000259" key="8">
    <source>
        <dbReference type="Pfam" id="PF00884"/>
    </source>
</evidence>
<keyword evidence="7" id="KW-1133">Transmembrane helix</keyword>
<keyword evidence="7" id="KW-0812">Transmembrane</keyword>
<dbReference type="Gene3D" id="3.40.720.10">
    <property type="entry name" value="Alkaline Phosphatase, subunit A"/>
    <property type="match status" value="1"/>
</dbReference>
<reference evidence="9 10" key="1">
    <citation type="submission" date="2022-12" db="EMBL/GenBank/DDBJ databases">
        <title>Chromosome-level genome of Tegillarca granosa.</title>
        <authorList>
            <person name="Kim J."/>
        </authorList>
    </citation>
    <scope>NUCLEOTIDE SEQUENCE [LARGE SCALE GENOMIC DNA]</scope>
    <source>
        <strain evidence="9">Teg-2019</strain>
        <tissue evidence="9">Adductor muscle</tissue>
    </source>
</reference>
<feature type="transmembrane region" description="Helical" evidence="7">
    <location>
        <begin position="33"/>
        <end position="52"/>
    </location>
</feature>
<feature type="domain" description="Sulfatase N-terminal" evidence="8">
    <location>
        <begin position="57"/>
        <end position="277"/>
    </location>
</feature>
<dbReference type="PROSITE" id="PS00149">
    <property type="entry name" value="SULFATASE_2"/>
    <property type="match status" value="1"/>
</dbReference>
<evidence type="ECO:0000256" key="5">
    <source>
        <dbReference type="ARBA" id="ARBA00022837"/>
    </source>
</evidence>
<dbReference type="SUPFAM" id="SSF53649">
    <property type="entry name" value="Alkaline phosphatase-like"/>
    <property type="match status" value="1"/>
</dbReference>
<evidence type="ECO:0000256" key="7">
    <source>
        <dbReference type="SAM" id="Phobius"/>
    </source>
</evidence>
<keyword evidence="10" id="KW-1185">Reference proteome</keyword>
<dbReference type="PANTHER" id="PTHR10342">
    <property type="entry name" value="ARYLSULFATASE"/>
    <property type="match status" value="1"/>
</dbReference>
<name>A0ABQ9FEB3_TEGGR</name>
<keyword evidence="6" id="KW-0325">Glycoprotein</keyword>
<proteinExistence type="inferred from homology"/>
<evidence type="ECO:0000256" key="6">
    <source>
        <dbReference type="ARBA" id="ARBA00023180"/>
    </source>
</evidence>
<evidence type="ECO:0000256" key="4">
    <source>
        <dbReference type="ARBA" id="ARBA00022801"/>
    </source>
</evidence>